<dbReference type="AlphaFoldDB" id="A0A073HZ05"/>
<dbReference type="Proteomes" id="UP000053232">
    <property type="component" value="Unassembled WGS sequence"/>
</dbReference>
<keyword evidence="2" id="KW-1185">Reference proteome</keyword>
<dbReference type="EMBL" id="ARYC01019399">
    <property type="protein sequence ID" value="KEJ82460.1"/>
    <property type="molecule type" value="Genomic_DNA"/>
</dbReference>
<gene>
    <name evidence="1" type="ORF">OXYTRIMIC_380</name>
</gene>
<accession>A0A073HZ05</accession>
<organism evidence="1 2">
    <name type="scientific">Oxytricha trifallax</name>
    <dbReference type="NCBI Taxonomy" id="1172189"/>
    <lineage>
        <taxon>Eukaryota</taxon>
        <taxon>Sar</taxon>
        <taxon>Alveolata</taxon>
        <taxon>Ciliophora</taxon>
        <taxon>Intramacronucleata</taxon>
        <taxon>Spirotrichea</taxon>
        <taxon>Stichotrichia</taxon>
        <taxon>Sporadotrichida</taxon>
        <taxon>Oxytrichidae</taxon>
        <taxon>Oxytrichinae</taxon>
        <taxon>Oxytricha</taxon>
    </lineage>
</organism>
<evidence type="ECO:0000313" key="2">
    <source>
        <dbReference type="Proteomes" id="UP000053232"/>
    </source>
</evidence>
<proteinExistence type="predicted"/>
<sequence length="79" mass="9183">MKSFAQINKSKEELLKQNTNLVREVGSGNDDIDQFFANQILKLRIPEKQQIFDKVSEMVGHIRLPDPQDEMQIIIEILD</sequence>
<comment type="caution">
    <text evidence="1">The sequence shown here is derived from an EMBL/GenBank/DDBJ whole genome shotgun (WGS) entry which is preliminary data.</text>
</comment>
<protein>
    <submittedName>
        <fullName evidence="1">Uncharacterized protein</fullName>
    </submittedName>
</protein>
<name>A0A073HZ05_9SPIT</name>
<evidence type="ECO:0000313" key="1">
    <source>
        <dbReference type="EMBL" id="KEJ82460.1"/>
    </source>
</evidence>
<reference evidence="2" key="1">
    <citation type="journal article" date="2014" name="Cell">
        <title>The Architecture of a Scrambled Genome Reveals Massive Levels of Genomic Rearrangement during Development.</title>
        <authorList>
            <person name="Chen X."/>
            <person name="Bracht J.R."/>
            <person name="Goldman A.D."/>
            <person name="Dolzhenko E."/>
            <person name="Clay D.M."/>
            <person name="Swart E.C."/>
            <person name="Perlman D.H."/>
            <person name="Doak T.G."/>
            <person name="Stuart A."/>
            <person name="Amemiya C.T."/>
            <person name="Sebra R.P."/>
            <person name="Landweber L.F."/>
        </authorList>
    </citation>
    <scope>NUCLEOTIDE SEQUENCE [LARGE SCALE GENOMIC DNA]</scope>
    <source>
        <strain evidence="2">JRB310</strain>
    </source>
</reference>